<keyword evidence="2" id="KW-1185">Reference proteome</keyword>
<organism evidence="1 2">
    <name type="scientific">Hymenolepis diminuta</name>
    <name type="common">Rat tapeworm</name>
    <dbReference type="NCBI Taxonomy" id="6216"/>
    <lineage>
        <taxon>Eukaryota</taxon>
        <taxon>Metazoa</taxon>
        <taxon>Spiralia</taxon>
        <taxon>Lophotrochozoa</taxon>
        <taxon>Platyhelminthes</taxon>
        <taxon>Cestoda</taxon>
        <taxon>Eucestoda</taxon>
        <taxon>Cyclophyllidea</taxon>
        <taxon>Hymenolepididae</taxon>
        <taxon>Hymenolepis</taxon>
    </lineage>
</organism>
<evidence type="ECO:0000313" key="2">
    <source>
        <dbReference type="Proteomes" id="UP000321570"/>
    </source>
</evidence>
<accession>A0A564YEU7</accession>
<name>A0A564YEU7_HYMDI</name>
<gene>
    <name evidence="1" type="ORF">WMSIL1_LOCUS5200</name>
</gene>
<dbReference type="AlphaFoldDB" id="A0A564YEU7"/>
<protein>
    <submittedName>
        <fullName evidence="1">Uncharacterized protein</fullName>
    </submittedName>
</protein>
<proteinExistence type="predicted"/>
<evidence type="ECO:0000313" key="1">
    <source>
        <dbReference type="EMBL" id="VUZ45054.1"/>
    </source>
</evidence>
<reference evidence="1 2" key="1">
    <citation type="submission" date="2019-07" db="EMBL/GenBank/DDBJ databases">
        <authorList>
            <person name="Jastrzebski P J."/>
            <person name="Paukszto L."/>
            <person name="Jastrzebski P J."/>
        </authorList>
    </citation>
    <scope>NUCLEOTIDE SEQUENCE [LARGE SCALE GENOMIC DNA]</scope>
    <source>
        <strain evidence="1 2">WMS-il1</strain>
    </source>
</reference>
<sequence length="60" mass="6708">MESSNAELRYITLAYARELKPSPCGTCFLFNQRKVELKNRVGTDKNAGISLLMLGLLDNC</sequence>
<dbReference type="Proteomes" id="UP000321570">
    <property type="component" value="Unassembled WGS sequence"/>
</dbReference>
<dbReference type="EMBL" id="CABIJS010000155">
    <property type="protein sequence ID" value="VUZ45054.1"/>
    <property type="molecule type" value="Genomic_DNA"/>
</dbReference>